<reference evidence="2" key="1">
    <citation type="journal article" date="2023" name="IScience">
        <title>Live-bearing cockroach genome reveals convergent evolutionary mechanisms linked to viviparity in insects and beyond.</title>
        <authorList>
            <person name="Fouks B."/>
            <person name="Harrison M.C."/>
            <person name="Mikhailova A.A."/>
            <person name="Marchal E."/>
            <person name="English S."/>
            <person name="Carruthers M."/>
            <person name="Jennings E.C."/>
            <person name="Chiamaka E.L."/>
            <person name="Frigard R.A."/>
            <person name="Pippel M."/>
            <person name="Attardo G.M."/>
            <person name="Benoit J.B."/>
            <person name="Bornberg-Bauer E."/>
            <person name="Tobe S.S."/>
        </authorList>
    </citation>
    <scope>NUCLEOTIDE SEQUENCE</scope>
    <source>
        <strain evidence="2">Stay&amp;Tobe</strain>
    </source>
</reference>
<comment type="caution">
    <text evidence="2">The sequence shown here is derived from an EMBL/GenBank/DDBJ whole genome shotgun (WGS) entry which is preliminary data.</text>
</comment>
<sequence length="55" mass="5786">FVYNPMCLTSNLMGICLKTKTSLILPVALALPDTPSNVASPNPRSPSLSPSQDAL</sequence>
<feature type="non-terminal residue" evidence="2">
    <location>
        <position position="55"/>
    </location>
</feature>
<reference evidence="2" key="2">
    <citation type="submission" date="2023-05" db="EMBL/GenBank/DDBJ databases">
        <authorList>
            <person name="Fouks B."/>
        </authorList>
    </citation>
    <scope>NUCLEOTIDE SEQUENCE</scope>
    <source>
        <strain evidence="2">Stay&amp;Tobe</strain>
        <tissue evidence="2">Testes</tissue>
    </source>
</reference>
<feature type="region of interest" description="Disordered" evidence="1">
    <location>
        <begin position="35"/>
        <end position="55"/>
    </location>
</feature>
<feature type="non-terminal residue" evidence="2">
    <location>
        <position position="1"/>
    </location>
</feature>
<protein>
    <submittedName>
        <fullName evidence="2">Uncharacterized protein</fullName>
    </submittedName>
</protein>
<gene>
    <name evidence="2" type="ORF">L9F63_018039</name>
</gene>
<evidence type="ECO:0000256" key="1">
    <source>
        <dbReference type="SAM" id="MobiDB-lite"/>
    </source>
</evidence>
<keyword evidence="3" id="KW-1185">Reference proteome</keyword>
<name>A0AAD7ZXG7_DIPPU</name>
<dbReference type="AlphaFoldDB" id="A0AAD7ZXG7"/>
<dbReference type="Proteomes" id="UP001233999">
    <property type="component" value="Unassembled WGS sequence"/>
</dbReference>
<feature type="compositionally biased region" description="Low complexity" evidence="1">
    <location>
        <begin position="40"/>
        <end position="55"/>
    </location>
</feature>
<evidence type="ECO:0000313" key="3">
    <source>
        <dbReference type="Proteomes" id="UP001233999"/>
    </source>
</evidence>
<evidence type="ECO:0000313" key="2">
    <source>
        <dbReference type="EMBL" id="KAJ9588679.1"/>
    </source>
</evidence>
<organism evidence="2 3">
    <name type="scientific">Diploptera punctata</name>
    <name type="common">Pacific beetle cockroach</name>
    <dbReference type="NCBI Taxonomy" id="6984"/>
    <lineage>
        <taxon>Eukaryota</taxon>
        <taxon>Metazoa</taxon>
        <taxon>Ecdysozoa</taxon>
        <taxon>Arthropoda</taxon>
        <taxon>Hexapoda</taxon>
        <taxon>Insecta</taxon>
        <taxon>Pterygota</taxon>
        <taxon>Neoptera</taxon>
        <taxon>Polyneoptera</taxon>
        <taxon>Dictyoptera</taxon>
        <taxon>Blattodea</taxon>
        <taxon>Blaberoidea</taxon>
        <taxon>Blaberidae</taxon>
        <taxon>Diplopterinae</taxon>
        <taxon>Diploptera</taxon>
    </lineage>
</organism>
<dbReference type="EMBL" id="JASPKZ010005319">
    <property type="protein sequence ID" value="KAJ9588679.1"/>
    <property type="molecule type" value="Genomic_DNA"/>
</dbReference>
<proteinExistence type="predicted"/>
<accession>A0AAD7ZXG7</accession>